<evidence type="ECO:0000313" key="5">
    <source>
        <dbReference type="EMBL" id="CCH77997.1"/>
    </source>
</evidence>
<name>A0A077LYL0_9MICO</name>
<sequence length="358" mass="40016">MSVVAMLPAHNEARTISSAVRSLRTQRVTFDRIVVVADNCTDTTVEEAQAAGADVFRTEGNTDKKAGALNQALAHVDLDDDDVLLVMDADTRLGADYMATVADRFGTDPDGRLGAVGGIFHGDSPRRLLPRLQASEYARYAREIGRRQGRVHVLTGTASAFRVRALRDVAAARGTRLPGRRGEVYDTGAITEDNEMTIALKTIGWRLVSPRECLVYTELMPTLRALHDQRLRWYRGALDNIRTYGITPVTRRYWWQQAGLLLSSVMLCAYLVLMTTTIVNGHFGFSWFWTGIGALFILERVVTVWRAGPQARVLAALLVPELLYDLWLQVAFFHAVGTLLRGSTPEWRHHRVTQPERI</sequence>
<keyword evidence="2" id="KW-0328">Glycosyltransferase</keyword>
<dbReference type="Proteomes" id="UP000035721">
    <property type="component" value="Unassembled WGS sequence"/>
</dbReference>
<dbReference type="CDD" id="cd06423">
    <property type="entry name" value="CESA_like"/>
    <property type="match status" value="1"/>
</dbReference>
<dbReference type="AlphaFoldDB" id="A0A077LYL0"/>
<gene>
    <name evidence="5" type="ORF">BN12_2400011</name>
</gene>
<feature type="transmembrane region" description="Helical" evidence="4">
    <location>
        <begin position="253"/>
        <end position="273"/>
    </location>
</feature>
<dbReference type="PANTHER" id="PTHR43630">
    <property type="entry name" value="POLY-BETA-1,6-N-ACETYL-D-GLUCOSAMINE SYNTHASE"/>
    <property type="match status" value="1"/>
</dbReference>
<dbReference type="STRING" id="1194083.BN12_2400011"/>
<comment type="similarity">
    <text evidence="1">Belongs to the glycosyltransferase 2 family.</text>
</comment>
<dbReference type="Pfam" id="PF13641">
    <property type="entry name" value="Glyco_tranf_2_3"/>
    <property type="match status" value="1"/>
</dbReference>
<dbReference type="PANTHER" id="PTHR43630:SF1">
    <property type="entry name" value="POLY-BETA-1,6-N-ACETYL-D-GLUCOSAMINE SYNTHASE"/>
    <property type="match status" value="1"/>
</dbReference>
<keyword evidence="4" id="KW-1133">Transmembrane helix</keyword>
<proteinExistence type="inferred from homology"/>
<evidence type="ECO:0000256" key="4">
    <source>
        <dbReference type="SAM" id="Phobius"/>
    </source>
</evidence>
<dbReference type="Gene3D" id="3.90.550.10">
    <property type="entry name" value="Spore Coat Polysaccharide Biosynthesis Protein SpsA, Chain A"/>
    <property type="match status" value="1"/>
</dbReference>
<reference evidence="5 6" key="1">
    <citation type="journal article" date="2013" name="ISME J.">
        <title>A metabolic model for members of the genus Tetrasphaera involved in enhanced biological phosphorus removal.</title>
        <authorList>
            <person name="Kristiansen R."/>
            <person name="Nguyen H.T.T."/>
            <person name="Saunders A.M."/>
            <person name="Nielsen J.L."/>
            <person name="Wimmer R."/>
            <person name="Le V.Q."/>
            <person name="McIlroy S.J."/>
            <person name="Petrovski S."/>
            <person name="Seviour R.J."/>
            <person name="Calteau A."/>
            <person name="Nielsen K.L."/>
            <person name="Nielsen P.H."/>
        </authorList>
    </citation>
    <scope>NUCLEOTIDE SEQUENCE [LARGE SCALE GENOMIC DNA]</scope>
    <source>
        <strain evidence="5 6">T1-X7</strain>
    </source>
</reference>
<evidence type="ECO:0000256" key="3">
    <source>
        <dbReference type="ARBA" id="ARBA00022679"/>
    </source>
</evidence>
<dbReference type="EMBL" id="CAJB01000158">
    <property type="protein sequence ID" value="CCH77997.1"/>
    <property type="molecule type" value="Genomic_DNA"/>
</dbReference>
<feature type="transmembrane region" description="Helical" evidence="4">
    <location>
        <begin position="285"/>
        <end position="302"/>
    </location>
</feature>
<evidence type="ECO:0000256" key="1">
    <source>
        <dbReference type="ARBA" id="ARBA00006739"/>
    </source>
</evidence>
<keyword evidence="3 5" id="KW-0808">Transferase</keyword>
<dbReference type="InterPro" id="IPR029044">
    <property type="entry name" value="Nucleotide-diphossugar_trans"/>
</dbReference>
<dbReference type="GO" id="GO:0016757">
    <property type="term" value="F:glycosyltransferase activity"/>
    <property type="evidence" value="ECO:0007669"/>
    <property type="project" value="UniProtKB-KW"/>
</dbReference>
<comment type="caution">
    <text evidence="5">The sequence shown here is derived from an EMBL/GenBank/DDBJ whole genome shotgun (WGS) entry which is preliminary data.</text>
</comment>
<keyword evidence="4" id="KW-0812">Transmembrane</keyword>
<accession>A0A077LYL0</accession>
<dbReference type="OrthoDB" id="9797391at2"/>
<organism evidence="5 6">
    <name type="scientific">Nostocoides japonicum T1-X7</name>
    <dbReference type="NCBI Taxonomy" id="1194083"/>
    <lineage>
        <taxon>Bacteria</taxon>
        <taxon>Bacillati</taxon>
        <taxon>Actinomycetota</taxon>
        <taxon>Actinomycetes</taxon>
        <taxon>Micrococcales</taxon>
        <taxon>Intrasporangiaceae</taxon>
        <taxon>Nostocoides</taxon>
    </lineage>
</organism>
<protein>
    <submittedName>
        <fullName evidence="5">Glycosyl transferase</fullName>
    </submittedName>
</protein>
<dbReference type="SUPFAM" id="SSF53448">
    <property type="entry name" value="Nucleotide-diphospho-sugar transferases"/>
    <property type="match status" value="1"/>
</dbReference>
<keyword evidence="4" id="KW-0472">Membrane</keyword>
<evidence type="ECO:0000256" key="2">
    <source>
        <dbReference type="ARBA" id="ARBA00022676"/>
    </source>
</evidence>
<evidence type="ECO:0000313" key="6">
    <source>
        <dbReference type="Proteomes" id="UP000035721"/>
    </source>
</evidence>
<keyword evidence="6" id="KW-1185">Reference proteome</keyword>